<dbReference type="AlphaFoldDB" id="A0AAE0N2Q9"/>
<dbReference type="Proteomes" id="UP001285441">
    <property type="component" value="Unassembled WGS sequence"/>
</dbReference>
<reference evidence="2" key="1">
    <citation type="journal article" date="2023" name="Mol. Phylogenet. Evol.">
        <title>Genome-scale phylogeny and comparative genomics of the fungal order Sordariales.</title>
        <authorList>
            <person name="Hensen N."/>
            <person name="Bonometti L."/>
            <person name="Westerberg I."/>
            <person name="Brannstrom I.O."/>
            <person name="Guillou S."/>
            <person name="Cros-Aarteil S."/>
            <person name="Calhoun S."/>
            <person name="Haridas S."/>
            <person name="Kuo A."/>
            <person name="Mondo S."/>
            <person name="Pangilinan J."/>
            <person name="Riley R."/>
            <person name="LaButti K."/>
            <person name="Andreopoulos B."/>
            <person name="Lipzen A."/>
            <person name="Chen C."/>
            <person name="Yan M."/>
            <person name="Daum C."/>
            <person name="Ng V."/>
            <person name="Clum A."/>
            <person name="Steindorff A."/>
            <person name="Ohm R.A."/>
            <person name="Martin F."/>
            <person name="Silar P."/>
            <person name="Natvig D.O."/>
            <person name="Lalanne C."/>
            <person name="Gautier V."/>
            <person name="Ament-Velasquez S.L."/>
            <person name="Kruys A."/>
            <person name="Hutchinson M.I."/>
            <person name="Powell A.J."/>
            <person name="Barry K."/>
            <person name="Miller A.N."/>
            <person name="Grigoriev I.V."/>
            <person name="Debuchy R."/>
            <person name="Gladieux P."/>
            <person name="Hiltunen Thoren M."/>
            <person name="Johannesson H."/>
        </authorList>
    </citation>
    <scope>NUCLEOTIDE SEQUENCE</scope>
    <source>
        <strain evidence="2">CBS 232.78</strain>
    </source>
</reference>
<reference evidence="2" key="2">
    <citation type="submission" date="2023-06" db="EMBL/GenBank/DDBJ databases">
        <authorList>
            <consortium name="Lawrence Berkeley National Laboratory"/>
            <person name="Haridas S."/>
            <person name="Hensen N."/>
            <person name="Bonometti L."/>
            <person name="Westerberg I."/>
            <person name="Brannstrom I.O."/>
            <person name="Guillou S."/>
            <person name="Cros-Aarteil S."/>
            <person name="Calhoun S."/>
            <person name="Kuo A."/>
            <person name="Mondo S."/>
            <person name="Pangilinan J."/>
            <person name="Riley R."/>
            <person name="LaButti K."/>
            <person name="Andreopoulos B."/>
            <person name="Lipzen A."/>
            <person name="Chen C."/>
            <person name="Yanf M."/>
            <person name="Daum C."/>
            <person name="Ng V."/>
            <person name="Clum A."/>
            <person name="Steindorff A."/>
            <person name="Ohm R."/>
            <person name="Martin F."/>
            <person name="Silar P."/>
            <person name="Natvig D."/>
            <person name="Lalanne C."/>
            <person name="Gautier V."/>
            <person name="Ament-velasquez S.L."/>
            <person name="Kruys A."/>
            <person name="Hutchinson M.I."/>
            <person name="Powell A.J."/>
            <person name="Barry K."/>
            <person name="Miller A.N."/>
            <person name="Grigoriev I.V."/>
            <person name="Debuchy R."/>
            <person name="Gladieux P."/>
            <person name="Thoren M.H."/>
            <person name="Johannesson H."/>
        </authorList>
    </citation>
    <scope>NUCLEOTIDE SEQUENCE</scope>
    <source>
        <strain evidence="2">CBS 232.78</strain>
    </source>
</reference>
<name>A0AAE0N2Q9_9PEZI</name>
<proteinExistence type="predicted"/>
<comment type="caution">
    <text evidence="2">The sequence shown here is derived from an EMBL/GenBank/DDBJ whole genome shotgun (WGS) entry which is preliminary data.</text>
</comment>
<feature type="compositionally biased region" description="Basic residues" evidence="1">
    <location>
        <begin position="367"/>
        <end position="376"/>
    </location>
</feature>
<dbReference type="EMBL" id="JAULSW010000010">
    <property type="protein sequence ID" value="KAK3368741.1"/>
    <property type="molecule type" value="Genomic_DNA"/>
</dbReference>
<protein>
    <submittedName>
        <fullName evidence="2">Uncharacterized protein</fullName>
    </submittedName>
</protein>
<sequence length="376" mass="43985">MDHEALETLDSSHESVIQNTSSTLEFDVTKLNSDTWVTFMGVSTKHFPASDKLGAPCPGARPLTSPRRHLDRIDATWSDLPPQYIRTPRLPMPGEEPLPVLTSFPPMRLPTMKHGAILQYDVCNYRTWAHVIPFQLCRESRAWARARFGTPDGNPLPFDPRRDVLVLFGDKVTQWRHRSIRNVVTRDHSLFFRFQQAETVRLYVRYHQRYRRLRSEVLFWPGLKHLVLDMERYDSCTNFERVPYVDVEGWLDFDRDRGRDQRAHLAAAHKFLETFLWPIPGEEPTGVKEHLLQKLETLRIEVGPRSICWKEVRNSWPFLRSVGFWGKMANLDRAGLLGFRLFRLPKDGDPKVYDPWRLGDPEGGYRAQKKRNKKGR</sequence>
<feature type="region of interest" description="Disordered" evidence="1">
    <location>
        <begin position="351"/>
        <end position="376"/>
    </location>
</feature>
<evidence type="ECO:0000313" key="3">
    <source>
        <dbReference type="Proteomes" id="UP001285441"/>
    </source>
</evidence>
<keyword evidence="3" id="KW-1185">Reference proteome</keyword>
<feature type="compositionally biased region" description="Basic and acidic residues" evidence="1">
    <location>
        <begin position="351"/>
        <end position="360"/>
    </location>
</feature>
<gene>
    <name evidence="2" type="ORF">B0H63DRAFT_529109</name>
</gene>
<evidence type="ECO:0000313" key="2">
    <source>
        <dbReference type="EMBL" id="KAK3368741.1"/>
    </source>
</evidence>
<accession>A0AAE0N2Q9</accession>
<organism evidence="2 3">
    <name type="scientific">Podospora didyma</name>
    <dbReference type="NCBI Taxonomy" id="330526"/>
    <lineage>
        <taxon>Eukaryota</taxon>
        <taxon>Fungi</taxon>
        <taxon>Dikarya</taxon>
        <taxon>Ascomycota</taxon>
        <taxon>Pezizomycotina</taxon>
        <taxon>Sordariomycetes</taxon>
        <taxon>Sordariomycetidae</taxon>
        <taxon>Sordariales</taxon>
        <taxon>Podosporaceae</taxon>
        <taxon>Podospora</taxon>
    </lineage>
</organism>
<evidence type="ECO:0000256" key="1">
    <source>
        <dbReference type="SAM" id="MobiDB-lite"/>
    </source>
</evidence>